<sequence>MRERAFAALGGEAGDEYAMIAAAIVRAHQHAAGARNKGALRGVLVGAESRRIRSGLGGEPTVAPVGMVDGGGATAAARVGRHREEPLAPTEGCGPYHARDGSGPGADLHSRLRVLLGGGPPPCGRATATGEVGLPRGPAIGVQSNPFTIATPLRNAFPSLLGWRGECPHLVLTCSRMMAINGLIAPSQPAQAGFVAQPSAGTAVHRHLGR</sequence>
<accession>A0A6J4VD89</accession>
<dbReference type="EMBL" id="CADCWN010000196">
    <property type="protein sequence ID" value="CAA9575951.1"/>
    <property type="molecule type" value="Genomic_DNA"/>
</dbReference>
<reference evidence="1" key="1">
    <citation type="submission" date="2020-02" db="EMBL/GenBank/DDBJ databases">
        <authorList>
            <person name="Meier V. D."/>
        </authorList>
    </citation>
    <scope>NUCLEOTIDE SEQUENCE</scope>
    <source>
        <strain evidence="1">AVDCRST_MAG18</strain>
    </source>
</reference>
<protein>
    <submittedName>
        <fullName evidence="1">Uncharacterized protein</fullName>
    </submittedName>
</protein>
<proteinExistence type="predicted"/>
<dbReference type="AlphaFoldDB" id="A0A6J4VD89"/>
<gene>
    <name evidence="1" type="ORF">AVDCRST_MAG18-2546</name>
</gene>
<name>A0A6J4VD89_9BACT</name>
<organism evidence="1">
    <name type="scientific">uncultured Thermomicrobiales bacterium</name>
    <dbReference type="NCBI Taxonomy" id="1645740"/>
    <lineage>
        <taxon>Bacteria</taxon>
        <taxon>Pseudomonadati</taxon>
        <taxon>Thermomicrobiota</taxon>
        <taxon>Thermomicrobia</taxon>
        <taxon>Thermomicrobiales</taxon>
        <taxon>environmental samples</taxon>
    </lineage>
</organism>
<evidence type="ECO:0000313" key="1">
    <source>
        <dbReference type="EMBL" id="CAA9575951.1"/>
    </source>
</evidence>